<keyword evidence="3 10" id="KW-0808">Transferase</keyword>
<proteinExistence type="inferred from homology"/>
<evidence type="ECO:0000256" key="5">
    <source>
        <dbReference type="ARBA" id="ARBA00022741"/>
    </source>
</evidence>
<gene>
    <name evidence="10" type="ORF">SAMN05421753_1054</name>
</gene>
<evidence type="ECO:0000313" key="10">
    <source>
        <dbReference type="EMBL" id="SFI04274.1"/>
    </source>
</evidence>
<evidence type="ECO:0000313" key="11">
    <source>
        <dbReference type="Proteomes" id="UP000199518"/>
    </source>
</evidence>
<comment type="catalytic activity">
    <reaction evidence="7">
        <text>alpha-D-mannose 1-phosphate + GTP + H(+) = GDP-alpha-D-mannose + diphosphate</text>
        <dbReference type="Rhea" id="RHEA:15229"/>
        <dbReference type="ChEBI" id="CHEBI:15378"/>
        <dbReference type="ChEBI" id="CHEBI:33019"/>
        <dbReference type="ChEBI" id="CHEBI:37565"/>
        <dbReference type="ChEBI" id="CHEBI:57527"/>
        <dbReference type="ChEBI" id="CHEBI:58409"/>
        <dbReference type="EC" id="2.7.7.13"/>
    </reaction>
</comment>
<evidence type="ECO:0000256" key="3">
    <source>
        <dbReference type="ARBA" id="ARBA00022679"/>
    </source>
</evidence>
<dbReference type="InterPro" id="IPR054566">
    <property type="entry name" value="ManC/GMP-like_b-helix"/>
</dbReference>
<dbReference type="InterPro" id="IPR029044">
    <property type="entry name" value="Nucleotide-diphossugar_trans"/>
</dbReference>
<dbReference type="Proteomes" id="UP000199518">
    <property type="component" value="Unassembled WGS sequence"/>
</dbReference>
<feature type="domain" description="Nucleotidyl transferase" evidence="8">
    <location>
        <begin position="4"/>
        <end position="278"/>
    </location>
</feature>
<dbReference type="GO" id="GO:0009298">
    <property type="term" value="P:GDP-mannose biosynthetic process"/>
    <property type="evidence" value="ECO:0007669"/>
    <property type="project" value="TreeGrafter"/>
</dbReference>
<evidence type="ECO:0000259" key="8">
    <source>
        <dbReference type="Pfam" id="PF00483"/>
    </source>
</evidence>
<dbReference type="SUPFAM" id="SSF159283">
    <property type="entry name" value="Guanosine diphospho-D-mannose pyrophosphorylase/mannose-6-phosphate isomerase linker domain"/>
    <property type="match status" value="1"/>
</dbReference>
<dbReference type="GO" id="GO:0004475">
    <property type="term" value="F:mannose-1-phosphate guanylyltransferase (GTP) activity"/>
    <property type="evidence" value="ECO:0007669"/>
    <property type="project" value="UniProtKB-EC"/>
</dbReference>
<dbReference type="FunFam" id="3.90.550.10:FF:000046">
    <property type="entry name" value="Mannose-1-phosphate guanylyltransferase (GDP)"/>
    <property type="match status" value="1"/>
</dbReference>
<reference evidence="11" key="1">
    <citation type="submission" date="2016-10" db="EMBL/GenBank/DDBJ databases">
        <authorList>
            <person name="Varghese N."/>
            <person name="Submissions S."/>
        </authorList>
    </citation>
    <scope>NUCLEOTIDE SEQUENCE [LARGE SCALE GENOMIC DNA]</scope>
    <source>
        <strain evidence="11">DSM 26348</strain>
    </source>
</reference>
<dbReference type="SUPFAM" id="SSF53448">
    <property type="entry name" value="Nucleotide-diphospho-sugar transferases"/>
    <property type="match status" value="1"/>
</dbReference>
<name>A0A1I3EZ44_9PLAN</name>
<dbReference type="Pfam" id="PF00483">
    <property type="entry name" value="NTP_transferase"/>
    <property type="match status" value="1"/>
</dbReference>
<protein>
    <recommendedName>
        <fullName evidence="2">mannose-1-phosphate guanylyltransferase</fullName>
        <ecNumber evidence="2">2.7.7.13</ecNumber>
    </recommendedName>
</protein>
<dbReference type="Gene3D" id="3.90.550.10">
    <property type="entry name" value="Spore Coat Polysaccharide Biosynthesis Protein SpsA, Chain A"/>
    <property type="match status" value="1"/>
</dbReference>
<dbReference type="OrthoDB" id="9806359at2"/>
<dbReference type="CDD" id="cd02509">
    <property type="entry name" value="GDP-M1P_Guanylyltransferase"/>
    <property type="match status" value="1"/>
</dbReference>
<evidence type="ECO:0000256" key="4">
    <source>
        <dbReference type="ARBA" id="ARBA00022695"/>
    </source>
</evidence>
<dbReference type="InterPro" id="IPR005835">
    <property type="entry name" value="NTP_transferase_dom"/>
</dbReference>
<evidence type="ECO:0000256" key="7">
    <source>
        <dbReference type="ARBA" id="ARBA00047343"/>
    </source>
</evidence>
<evidence type="ECO:0000256" key="6">
    <source>
        <dbReference type="ARBA" id="ARBA00023134"/>
    </source>
</evidence>
<dbReference type="PANTHER" id="PTHR46390">
    <property type="entry name" value="MANNOSE-1-PHOSPHATE GUANYLYLTRANSFERASE"/>
    <property type="match status" value="1"/>
</dbReference>
<dbReference type="AlphaFoldDB" id="A0A1I3EZ44"/>
<dbReference type="PANTHER" id="PTHR46390:SF1">
    <property type="entry name" value="MANNOSE-1-PHOSPHATE GUANYLYLTRANSFERASE"/>
    <property type="match status" value="1"/>
</dbReference>
<dbReference type="RefSeq" id="WP_092048827.1">
    <property type="nucleotide sequence ID" value="NZ_FOQD01000005.1"/>
</dbReference>
<dbReference type="InterPro" id="IPR049577">
    <property type="entry name" value="GMPP_N"/>
</dbReference>
<dbReference type="STRING" id="1576369.SAMN05421753_1054"/>
<evidence type="ECO:0000259" key="9">
    <source>
        <dbReference type="Pfam" id="PF22640"/>
    </source>
</evidence>
<dbReference type="GO" id="GO:0005525">
    <property type="term" value="F:GTP binding"/>
    <property type="evidence" value="ECO:0007669"/>
    <property type="project" value="UniProtKB-KW"/>
</dbReference>
<feature type="domain" description="MannoseP isomerase/GMP-like beta-helix" evidence="9">
    <location>
        <begin position="293"/>
        <end position="342"/>
    </location>
</feature>
<keyword evidence="11" id="KW-1185">Reference proteome</keyword>
<evidence type="ECO:0000256" key="2">
    <source>
        <dbReference type="ARBA" id="ARBA00012387"/>
    </source>
</evidence>
<sequence length="355" mass="38937">MLHAVIMAGGLGTRFWPLSRRASPKQFLTLQGERSLIQSAFDLAAPLMPAEQCWVVTGGQFVELTHEHLPSMPVAQILQEPCGRNTAPCIGLAALQIAARDPEATLLVMPADHVIAPAERFANDVQAAVDLIDADPERLVLFGKPPTFPATGFGYIHRGEPLAPGAYTVAGFREKPDRDTAESYLRSGEFFWNCGIFVWRASRILELLRTCEPELGRQLDELARYVGKPEWDAALNDIFPRMKSISIDYAVLERAPKIAVVEVTFDWDDVGSWEALARLLPGDSDGNVSVGPFVGLDTSGCIVRSTSEHLIATVGIENCVIVHTPHATLISRRDDEQGMRRLMALLTEQGRAADL</sequence>
<keyword evidence="4 10" id="KW-0548">Nucleotidyltransferase</keyword>
<accession>A0A1I3EZ44</accession>
<dbReference type="EMBL" id="FOQD01000005">
    <property type="protein sequence ID" value="SFI04274.1"/>
    <property type="molecule type" value="Genomic_DNA"/>
</dbReference>
<dbReference type="EC" id="2.7.7.13" evidence="2"/>
<dbReference type="Pfam" id="PF22640">
    <property type="entry name" value="ManC_GMP_beta-helix"/>
    <property type="match status" value="1"/>
</dbReference>
<dbReference type="InterPro" id="IPR051161">
    <property type="entry name" value="Mannose-6P_isomerase_type2"/>
</dbReference>
<organism evidence="10 11">
    <name type="scientific">Planctomicrobium piriforme</name>
    <dbReference type="NCBI Taxonomy" id="1576369"/>
    <lineage>
        <taxon>Bacteria</taxon>
        <taxon>Pseudomonadati</taxon>
        <taxon>Planctomycetota</taxon>
        <taxon>Planctomycetia</taxon>
        <taxon>Planctomycetales</taxon>
        <taxon>Planctomycetaceae</taxon>
        <taxon>Planctomicrobium</taxon>
    </lineage>
</organism>
<comment type="similarity">
    <text evidence="1">Belongs to the mannose-6-phosphate isomerase type 2 family.</text>
</comment>
<keyword evidence="5" id="KW-0547">Nucleotide-binding</keyword>
<evidence type="ECO:0000256" key="1">
    <source>
        <dbReference type="ARBA" id="ARBA00006115"/>
    </source>
</evidence>
<keyword evidence="6" id="KW-0342">GTP-binding</keyword>